<dbReference type="Proteomes" id="UP000462055">
    <property type="component" value="Unassembled WGS sequence"/>
</dbReference>
<dbReference type="InterPro" id="IPR029032">
    <property type="entry name" value="AhpD-like"/>
</dbReference>
<proteinExistence type="predicted"/>
<gene>
    <name evidence="3" type="ORF">F8568_005650</name>
</gene>
<dbReference type="AlphaFoldDB" id="A0A6I4M345"/>
<dbReference type="EMBL" id="WBMS02000003">
    <property type="protein sequence ID" value="MVZ99871.1"/>
    <property type="molecule type" value="Genomic_DNA"/>
</dbReference>
<evidence type="ECO:0000256" key="1">
    <source>
        <dbReference type="SAM" id="MobiDB-lite"/>
    </source>
</evidence>
<protein>
    <submittedName>
        <fullName evidence="3">4-carboxymuconolactone decarboxylase</fullName>
    </submittedName>
</protein>
<keyword evidence="4" id="KW-1185">Reference proteome</keyword>
<evidence type="ECO:0000313" key="4">
    <source>
        <dbReference type="Proteomes" id="UP000462055"/>
    </source>
</evidence>
<dbReference type="Gene3D" id="1.20.1290.10">
    <property type="entry name" value="AhpD-like"/>
    <property type="match status" value="1"/>
</dbReference>
<dbReference type="Pfam" id="PF02627">
    <property type="entry name" value="CMD"/>
    <property type="match status" value="1"/>
</dbReference>
<dbReference type="InterPro" id="IPR003779">
    <property type="entry name" value="CMD-like"/>
</dbReference>
<dbReference type="SUPFAM" id="SSF69118">
    <property type="entry name" value="AhpD-like"/>
    <property type="match status" value="1"/>
</dbReference>
<dbReference type="RefSeq" id="WP_151592064.1">
    <property type="nucleotide sequence ID" value="NZ_WBMS02000003.1"/>
</dbReference>
<evidence type="ECO:0000259" key="2">
    <source>
        <dbReference type="Pfam" id="PF02627"/>
    </source>
</evidence>
<reference evidence="3" key="1">
    <citation type="submission" date="2019-12" db="EMBL/GenBank/DDBJ databases">
        <title>Actinomadura physcomitrii sp. nov., a novel actinomycete isolated from moss [Physcomitrium sphaericum (Ludw) Fuernr].</title>
        <authorList>
            <person name="Zhuang X."/>
        </authorList>
    </citation>
    <scope>NUCLEOTIDE SEQUENCE [LARGE SCALE GENOMIC DNA]</scope>
    <source>
        <strain evidence="3">LD22</strain>
    </source>
</reference>
<sequence length="161" mass="17650">MVKDDRASQEDRKGAAEADLLSTVMGDDAARERFRPMLQSPVTAPWLAVLRRANDDLWSREVLPAKTRALVNLATLAAVNRPDELAVRIRGLLRGGITPEEIAEVFLHTGLYCGFPAGVEANLLLAETVERLHAEGLLPTPAEPHEAIPTLETHRDATRTD</sequence>
<dbReference type="PANTHER" id="PTHR33570:SF2">
    <property type="entry name" value="CARBOXYMUCONOLACTONE DECARBOXYLASE-LIKE DOMAIN-CONTAINING PROTEIN"/>
    <property type="match status" value="1"/>
</dbReference>
<dbReference type="InterPro" id="IPR052512">
    <property type="entry name" value="4CMD/NDH-1_regulator"/>
</dbReference>
<dbReference type="PANTHER" id="PTHR33570">
    <property type="entry name" value="4-CARBOXYMUCONOLACTONE DECARBOXYLASE FAMILY PROTEIN"/>
    <property type="match status" value="1"/>
</dbReference>
<feature type="compositionally biased region" description="Basic and acidic residues" evidence="1">
    <location>
        <begin position="152"/>
        <end position="161"/>
    </location>
</feature>
<feature type="region of interest" description="Disordered" evidence="1">
    <location>
        <begin position="137"/>
        <end position="161"/>
    </location>
</feature>
<accession>A0A6I4M345</accession>
<comment type="caution">
    <text evidence="3">The sequence shown here is derived from an EMBL/GenBank/DDBJ whole genome shotgun (WGS) entry which is preliminary data.</text>
</comment>
<name>A0A6I4M345_9ACTN</name>
<dbReference type="GO" id="GO:0051920">
    <property type="term" value="F:peroxiredoxin activity"/>
    <property type="evidence" value="ECO:0007669"/>
    <property type="project" value="InterPro"/>
</dbReference>
<feature type="domain" description="Carboxymuconolactone decarboxylase-like" evidence="2">
    <location>
        <begin position="51"/>
        <end position="123"/>
    </location>
</feature>
<evidence type="ECO:0000313" key="3">
    <source>
        <dbReference type="EMBL" id="MVZ99871.1"/>
    </source>
</evidence>
<organism evidence="3 4">
    <name type="scientific">Actinomadura physcomitrii</name>
    <dbReference type="NCBI Taxonomy" id="2650748"/>
    <lineage>
        <taxon>Bacteria</taxon>
        <taxon>Bacillati</taxon>
        <taxon>Actinomycetota</taxon>
        <taxon>Actinomycetes</taxon>
        <taxon>Streptosporangiales</taxon>
        <taxon>Thermomonosporaceae</taxon>
        <taxon>Actinomadura</taxon>
    </lineage>
</organism>